<protein>
    <submittedName>
        <fullName evidence="1">Uncharacterized protein</fullName>
    </submittedName>
</protein>
<proteinExistence type="predicted"/>
<accession>A0A9P6BBN8</accession>
<sequence length="151" mass="16723">MYTNGKGLRRDVVLVVEHAATRFGSGSRVVKGIWQPPSAVISILSETRMELSFVPLMVVVVAVQNFIRMNPGKDPVEHALNFEASRVHNCTTVSLAGFSLVPIFLSDNQCHPREHSRDVPWPSTLALFACDYYYSVLSGGKLNHYSHLIGP</sequence>
<name>A0A9P6BBN8_9AGAM</name>
<reference evidence="1" key="1">
    <citation type="journal article" date="2020" name="Nat. Commun.">
        <title>Large-scale genome sequencing of mycorrhizal fungi provides insights into the early evolution of symbiotic traits.</title>
        <authorList>
            <person name="Miyauchi S."/>
            <person name="Kiss E."/>
            <person name="Kuo A."/>
            <person name="Drula E."/>
            <person name="Kohler A."/>
            <person name="Sanchez-Garcia M."/>
            <person name="Morin E."/>
            <person name="Andreopoulos B."/>
            <person name="Barry K.W."/>
            <person name="Bonito G."/>
            <person name="Buee M."/>
            <person name="Carver A."/>
            <person name="Chen C."/>
            <person name="Cichocki N."/>
            <person name="Clum A."/>
            <person name="Culley D."/>
            <person name="Crous P.W."/>
            <person name="Fauchery L."/>
            <person name="Girlanda M."/>
            <person name="Hayes R.D."/>
            <person name="Keri Z."/>
            <person name="LaButti K."/>
            <person name="Lipzen A."/>
            <person name="Lombard V."/>
            <person name="Magnuson J."/>
            <person name="Maillard F."/>
            <person name="Murat C."/>
            <person name="Nolan M."/>
            <person name="Ohm R.A."/>
            <person name="Pangilinan J."/>
            <person name="Pereira M.F."/>
            <person name="Perotto S."/>
            <person name="Peter M."/>
            <person name="Pfister S."/>
            <person name="Riley R."/>
            <person name="Sitrit Y."/>
            <person name="Stielow J.B."/>
            <person name="Szollosi G."/>
            <person name="Zifcakova L."/>
            <person name="Stursova M."/>
            <person name="Spatafora J.W."/>
            <person name="Tedersoo L."/>
            <person name="Vaario L.M."/>
            <person name="Yamada A."/>
            <person name="Yan M."/>
            <person name="Wang P."/>
            <person name="Xu J."/>
            <person name="Bruns T."/>
            <person name="Baldrian P."/>
            <person name="Vilgalys R."/>
            <person name="Dunand C."/>
            <person name="Henrissat B."/>
            <person name="Grigoriev I.V."/>
            <person name="Hibbett D."/>
            <person name="Nagy L.G."/>
            <person name="Martin F.M."/>
        </authorList>
    </citation>
    <scope>NUCLEOTIDE SEQUENCE</scope>
    <source>
        <strain evidence="1">UP504</strain>
    </source>
</reference>
<evidence type="ECO:0000313" key="2">
    <source>
        <dbReference type="Proteomes" id="UP000886523"/>
    </source>
</evidence>
<dbReference type="EMBL" id="MU128910">
    <property type="protein sequence ID" value="KAF9520857.1"/>
    <property type="molecule type" value="Genomic_DNA"/>
</dbReference>
<comment type="caution">
    <text evidence="1">The sequence shown here is derived from an EMBL/GenBank/DDBJ whole genome shotgun (WGS) entry which is preliminary data.</text>
</comment>
<keyword evidence="2" id="KW-1185">Reference proteome</keyword>
<dbReference type="Proteomes" id="UP000886523">
    <property type="component" value="Unassembled WGS sequence"/>
</dbReference>
<gene>
    <name evidence="1" type="ORF">BS47DRAFT_409444</name>
</gene>
<organism evidence="1 2">
    <name type="scientific">Hydnum rufescens UP504</name>
    <dbReference type="NCBI Taxonomy" id="1448309"/>
    <lineage>
        <taxon>Eukaryota</taxon>
        <taxon>Fungi</taxon>
        <taxon>Dikarya</taxon>
        <taxon>Basidiomycota</taxon>
        <taxon>Agaricomycotina</taxon>
        <taxon>Agaricomycetes</taxon>
        <taxon>Cantharellales</taxon>
        <taxon>Hydnaceae</taxon>
        <taxon>Hydnum</taxon>
    </lineage>
</organism>
<dbReference type="AlphaFoldDB" id="A0A9P6BBN8"/>
<evidence type="ECO:0000313" key="1">
    <source>
        <dbReference type="EMBL" id="KAF9520857.1"/>
    </source>
</evidence>